<protein>
    <recommendedName>
        <fullName evidence="3">Sterol uptake control protein 2</fullName>
    </recommendedName>
</protein>
<sequence>MAGVGVLLMKAPGVQDLSLPSKENLFQCPSLDESDCLLLSHYVDSTSLSISNDKETKFLWQTTVTHLAYQHPFLMHGILACAALHQAYLDPSNQASLIIKATTHQASAMPAFRSAIANITPSNSEAFLVFSHLLIIYSFASEKQDEHLFLAESTDDRDSGIIPPWLYFLRNGCSLMCDIWDHLITSPVGALATAWDIPILTPASQTPLVTHLLSIIPSSTSPSTWGDELTGLYTSSALALGAAFHSVNSINGTLTPWNALRVWPMDIPDRYLEVLSARHPSALILLAHYCVLLRRIEGHWYFEGRAARLLGTVLKFLGEEWHWCIEWPLKEVGLTRVKV</sequence>
<proteinExistence type="predicted"/>
<accession>A0A8T9BUY2</accession>
<reference evidence="1 2" key="1">
    <citation type="submission" date="2018-05" db="EMBL/GenBank/DDBJ databases">
        <title>Genome sequencing and assembly of the regulated plant pathogen Lachnellula willkommii and related sister species for the development of diagnostic species identification markers.</title>
        <authorList>
            <person name="Giroux E."/>
            <person name="Bilodeau G."/>
        </authorList>
    </citation>
    <scope>NUCLEOTIDE SEQUENCE [LARGE SCALE GENOMIC DNA]</scope>
    <source>
        <strain evidence="1 2">CBS 268.59</strain>
    </source>
</reference>
<evidence type="ECO:0000313" key="1">
    <source>
        <dbReference type="EMBL" id="TVY62349.1"/>
    </source>
</evidence>
<dbReference type="GO" id="GO:0001228">
    <property type="term" value="F:DNA-binding transcription activator activity, RNA polymerase II-specific"/>
    <property type="evidence" value="ECO:0007669"/>
    <property type="project" value="TreeGrafter"/>
</dbReference>
<name>A0A8T9BUY2_9HELO</name>
<dbReference type="Proteomes" id="UP000469558">
    <property type="component" value="Unassembled WGS sequence"/>
</dbReference>
<evidence type="ECO:0008006" key="3">
    <source>
        <dbReference type="Google" id="ProtNLM"/>
    </source>
</evidence>
<dbReference type="InterPro" id="IPR053157">
    <property type="entry name" value="Sterol_Uptake_Regulator"/>
</dbReference>
<dbReference type="EMBL" id="QGMK01001974">
    <property type="protein sequence ID" value="TVY62349.1"/>
    <property type="molecule type" value="Genomic_DNA"/>
</dbReference>
<dbReference type="PANTHER" id="PTHR47784">
    <property type="entry name" value="STEROL UPTAKE CONTROL PROTEIN 2"/>
    <property type="match status" value="1"/>
</dbReference>
<dbReference type="Pfam" id="PF11951">
    <property type="entry name" value="Fungal_trans_2"/>
    <property type="match status" value="1"/>
</dbReference>
<evidence type="ECO:0000313" key="2">
    <source>
        <dbReference type="Proteomes" id="UP000469558"/>
    </source>
</evidence>
<keyword evidence="2" id="KW-1185">Reference proteome</keyword>
<organism evidence="1 2">
    <name type="scientific">Lachnellula suecica</name>
    <dbReference type="NCBI Taxonomy" id="602035"/>
    <lineage>
        <taxon>Eukaryota</taxon>
        <taxon>Fungi</taxon>
        <taxon>Dikarya</taxon>
        <taxon>Ascomycota</taxon>
        <taxon>Pezizomycotina</taxon>
        <taxon>Leotiomycetes</taxon>
        <taxon>Helotiales</taxon>
        <taxon>Lachnaceae</taxon>
        <taxon>Lachnellula</taxon>
    </lineage>
</organism>
<dbReference type="OrthoDB" id="416217at2759"/>
<dbReference type="PANTHER" id="PTHR47784:SF5">
    <property type="entry name" value="STEROL UPTAKE CONTROL PROTEIN 2"/>
    <property type="match status" value="1"/>
</dbReference>
<gene>
    <name evidence="1" type="ORF">LSUE1_G008542</name>
</gene>
<dbReference type="InterPro" id="IPR021858">
    <property type="entry name" value="Fun_TF"/>
</dbReference>
<comment type="caution">
    <text evidence="1">The sequence shown here is derived from an EMBL/GenBank/DDBJ whole genome shotgun (WGS) entry which is preliminary data.</text>
</comment>
<dbReference type="AlphaFoldDB" id="A0A8T9BUY2"/>